<dbReference type="EMBL" id="WRPP01000005">
    <property type="protein sequence ID" value="MVU80757.1"/>
    <property type="molecule type" value="Genomic_DNA"/>
</dbReference>
<evidence type="ECO:0000313" key="4">
    <source>
        <dbReference type="Proteomes" id="UP000466794"/>
    </source>
</evidence>
<proteinExistence type="predicted"/>
<sequence>MLIAGSSASGAQPPPAHPAQTPFVPPRATTDIATVGLVPAAPSPVQVHSIPAETLAPVRLPAAELVHEDSQPTTPGAMDIPEIVLAAYRNAELTLAQLQPRCGLDWTLLAGIGRIESGHASNGNVDAVGTTLSPILGPALDGSLPGNEVIRDARGDAVRAIGPMQFLPSTWAAYASDGDGDGVTDPNNVFDAALAAGRYLCATGSDLRDPDQRLRAVLRYNNSASYASDVLSWSAVYGGKAVPSATLDWPPATPQKTPDTPEKDTPPPASADPSADSAAAQPPRQPVETMILIPGLPPIPCGIFCPPEVAPSAGQ</sequence>
<accession>A0A7K1V2L0</accession>
<dbReference type="InterPro" id="IPR031304">
    <property type="entry name" value="SLT_2"/>
</dbReference>
<dbReference type="Gene3D" id="1.10.530.10">
    <property type="match status" value="1"/>
</dbReference>
<dbReference type="AlphaFoldDB" id="A0A7K1V2L0"/>
<evidence type="ECO:0000256" key="1">
    <source>
        <dbReference type="SAM" id="MobiDB-lite"/>
    </source>
</evidence>
<gene>
    <name evidence="3" type="ORF">GPX89_26325</name>
</gene>
<dbReference type="InterPro" id="IPR043426">
    <property type="entry name" value="MltB-like"/>
</dbReference>
<dbReference type="CDD" id="cd13399">
    <property type="entry name" value="Slt35-like"/>
    <property type="match status" value="1"/>
</dbReference>
<reference evidence="3 4" key="1">
    <citation type="submission" date="2019-12" db="EMBL/GenBank/DDBJ databases">
        <title>Nocardia sp. nov. ET3-3 isolated from soil.</title>
        <authorList>
            <person name="Kanchanasin P."/>
            <person name="Tanasupawat S."/>
            <person name="Yuki M."/>
            <person name="Kudo T."/>
        </authorList>
    </citation>
    <scope>NUCLEOTIDE SEQUENCE [LARGE SCALE GENOMIC DNA]</scope>
    <source>
        <strain evidence="3 4">ET3-3</strain>
    </source>
</reference>
<feature type="compositionally biased region" description="Low complexity" evidence="1">
    <location>
        <begin position="271"/>
        <end position="282"/>
    </location>
</feature>
<feature type="region of interest" description="Disordered" evidence="1">
    <location>
        <begin position="1"/>
        <end position="24"/>
    </location>
</feature>
<evidence type="ECO:0000313" key="3">
    <source>
        <dbReference type="EMBL" id="MVU80757.1"/>
    </source>
</evidence>
<protein>
    <submittedName>
        <fullName evidence="3">Lytic transglycosylase</fullName>
    </submittedName>
</protein>
<comment type="caution">
    <text evidence="3">The sequence shown here is derived from an EMBL/GenBank/DDBJ whole genome shotgun (WGS) entry which is preliminary data.</text>
</comment>
<dbReference type="GO" id="GO:0009253">
    <property type="term" value="P:peptidoglycan catabolic process"/>
    <property type="evidence" value="ECO:0007669"/>
    <property type="project" value="TreeGrafter"/>
</dbReference>
<dbReference type="Proteomes" id="UP000466794">
    <property type="component" value="Unassembled WGS sequence"/>
</dbReference>
<name>A0A7K1V2L0_9NOCA</name>
<organism evidence="3 4">
    <name type="scientific">Nocardia terrae</name>
    <dbReference type="NCBI Taxonomy" id="2675851"/>
    <lineage>
        <taxon>Bacteria</taxon>
        <taxon>Bacillati</taxon>
        <taxon>Actinomycetota</taxon>
        <taxon>Actinomycetes</taxon>
        <taxon>Mycobacteriales</taxon>
        <taxon>Nocardiaceae</taxon>
        <taxon>Nocardia</taxon>
    </lineage>
</organism>
<feature type="region of interest" description="Disordered" evidence="1">
    <location>
        <begin position="244"/>
        <end position="292"/>
    </location>
</feature>
<dbReference type="Pfam" id="PF13406">
    <property type="entry name" value="SLT_2"/>
    <property type="match status" value="1"/>
</dbReference>
<feature type="compositionally biased region" description="Low complexity" evidence="1">
    <location>
        <begin position="1"/>
        <end position="11"/>
    </location>
</feature>
<dbReference type="PANTHER" id="PTHR30163:SF8">
    <property type="entry name" value="LYTIC MUREIN TRANSGLYCOSYLASE"/>
    <property type="match status" value="1"/>
</dbReference>
<dbReference type="GO" id="GO:0008933">
    <property type="term" value="F:peptidoglycan lytic transglycosylase activity"/>
    <property type="evidence" value="ECO:0007669"/>
    <property type="project" value="TreeGrafter"/>
</dbReference>
<feature type="domain" description="Transglycosylase SLT" evidence="2">
    <location>
        <begin position="154"/>
        <end position="204"/>
    </location>
</feature>
<dbReference type="PANTHER" id="PTHR30163">
    <property type="entry name" value="MEMBRANE-BOUND LYTIC MUREIN TRANSGLYCOSYLASE B"/>
    <property type="match status" value="1"/>
</dbReference>
<dbReference type="SUPFAM" id="SSF53955">
    <property type="entry name" value="Lysozyme-like"/>
    <property type="match status" value="1"/>
</dbReference>
<keyword evidence="4" id="KW-1185">Reference proteome</keyword>
<evidence type="ECO:0000259" key="2">
    <source>
        <dbReference type="Pfam" id="PF13406"/>
    </source>
</evidence>
<dbReference type="InterPro" id="IPR023346">
    <property type="entry name" value="Lysozyme-like_dom_sf"/>
</dbReference>